<dbReference type="PANTHER" id="PTHR43739:SF2">
    <property type="entry name" value="OLIGOXYLOGLUCAN-REDUCING END-SPECIFIC XYLOGLUCANASE-RELATED"/>
    <property type="match status" value="1"/>
</dbReference>
<keyword evidence="1 7" id="KW-0732">Signal</keyword>
<dbReference type="InterPro" id="IPR015943">
    <property type="entry name" value="WD40/YVTN_repeat-like_dom_sf"/>
</dbReference>
<evidence type="ECO:0000256" key="2">
    <source>
        <dbReference type="ARBA" id="ARBA00022801"/>
    </source>
</evidence>
<reference evidence="8 9" key="1">
    <citation type="submission" date="2018-04" db="EMBL/GenBank/DDBJ databases">
        <title>Genomic Encyclopedia of Type Strains, Phase III (KMG-III): the genomes of soil and plant-associated and newly described type strains.</title>
        <authorList>
            <person name="Whitman W."/>
        </authorList>
    </citation>
    <scope>NUCLEOTIDE SEQUENCE [LARGE SCALE GENOMIC DNA]</scope>
    <source>
        <strain evidence="8 9">MA-olki</strain>
    </source>
</reference>
<evidence type="ECO:0000313" key="8">
    <source>
        <dbReference type="EMBL" id="PTW47334.1"/>
    </source>
</evidence>
<comment type="caution">
    <text evidence="8">The sequence shown here is derived from an EMBL/GenBank/DDBJ whole genome shotgun (WGS) entry which is preliminary data.</text>
</comment>
<dbReference type="GO" id="GO:0016798">
    <property type="term" value="F:hydrolase activity, acting on glycosyl bonds"/>
    <property type="evidence" value="ECO:0007669"/>
    <property type="project" value="UniProtKB-KW"/>
</dbReference>
<feature type="chain" id="PRO_5015618487" description="BNR/Asp-box repeat protein" evidence="7">
    <location>
        <begin position="40"/>
        <end position="749"/>
    </location>
</feature>
<organism evidence="8 9">
    <name type="scientific">Sphingomonas faeni</name>
    <dbReference type="NCBI Taxonomy" id="185950"/>
    <lineage>
        <taxon>Bacteria</taxon>
        <taxon>Pseudomonadati</taxon>
        <taxon>Pseudomonadota</taxon>
        <taxon>Alphaproteobacteria</taxon>
        <taxon>Sphingomonadales</taxon>
        <taxon>Sphingomonadaceae</taxon>
        <taxon>Sphingomonas</taxon>
    </lineage>
</organism>
<evidence type="ECO:0000256" key="4">
    <source>
        <dbReference type="ARBA" id="ARBA00023295"/>
    </source>
</evidence>
<dbReference type="GO" id="GO:0000272">
    <property type="term" value="P:polysaccharide catabolic process"/>
    <property type="evidence" value="ECO:0007669"/>
    <property type="project" value="UniProtKB-KW"/>
</dbReference>
<evidence type="ECO:0000256" key="5">
    <source>
        <dbReference type="ARBA" id="ARBA00023326"/>
    </source>
</evidence>
<dbReference type="AlphaFoldDB" id="A0A2T5U762"/>
<name>A0A2T5U762_9SPHN</name>
<dbReference type="GO" id="GO:0010411">
    <property type="term" value="P:xyloglucan metabolic process"/>
    <property type="evidence" value="ECO:0007669"/>
    <property type="project" value="TreeGrafter"/>
</dbReference>
<evidence type="ECO:0000256" key="1">
    <source>
        <dbReference type="ARBA" id="ARBA00022729"/>
    </source>
</evidence>
<dbReference type="Gene3D" id="2.130.10.10">
    <property type="entry name" value="YVTN repeat-like/Quinoprotein amine dehydrogenase"/>
    <property type="match status" value="2"/>
</dbReference>
<sequence>MIPSRRRTGGRLASTRRLRIVATTALLLASLATPGSARAPDAMPYRWTNVTVGAGGYAPNIVFSAVERGLVYLRTDMGGAYRWDDKNARWVPLQDGNAVPSYMGIESIAPDPRDPDVVYMAAGVGASQPAAILRSSDRGRSWRITPVPFAMGGNEDGRGLGERLAIDPNATQRLFFGSRHDGLWRSDDAGATWAKVARFPVAGLGRPGSHRTHGGVAFVVVDDTSGRAGRPSRRVWAGVADPGATHLYRSDDAGETWVAVTGPALLAAKGVIDPRGVLWVGYASGLGPSGIATGAVWRYDPDGTGRDVTPAAWRDTGAEGAFLGVAVSAISPGTVAVSTVDRYKHRDSLWISRDDGRSWDDVGPRSRRDVSATPFLLHEGKGADFGHWISGLAIDPFDPDHVAYTTGATVYATRALRRSGAVDWMPWTRGIEQTAIITLASPTGGAPLISGFGDLAGFVHDDLDRSPRPTFVDPYMSNTNTIDYAGMAPNVIVRSGSLYLDRPRDASMGRSEDGGRTWTEITVPPMGNPPRREDMNGDWPITVSADGTTMVVATPVPQVSRDAGRHWSIVAGLPGKIRAVADKRDPRIFYAVDVLHGRVLVSRDAAASFSVVAGRGLPADLKPVGRQGREAQSGLVADPDRTGTLWLLAGERLFRSVDGGASFTLANGELRVELFGLGRNAMFAIGTLAGVRGAWRSVDQGRSWARIDDDAHRWGGRYRVISGDPRREGRVYIGTDGRGLFYGDPVAVR</sequence>
<keyword evidence="2" id="KW-0378">Hydrolase</keyword>
<feature type="signal peptide" evidence="7">
    <location>
        <begin position="1"/>
        <end position="39"/>
    </location>
</feature>
<evidence type="ECO:0000256" key="3">
    <source>
        <dbReference type="ARBA" id="ARBA00023277"/>
    </source>
</evidence>
<dbReference type="GeneID" id="91005416"/>
<dbReference type="RefSeq" id="WP_244186849.1">
    <property type="nucleotide sequence ID" value="NZ_QAYE01000003.1"/>
</dbReference>
<dbReference type="EMBL" id="QAYE01000003">
    <property type="protein sequence ID" value="PTW47334.1"/>
    <property type="molecule type" value="Genomic_DNA"/>
</dbReference>
<proteinExistence type="inferred from homology"/>
<evidence type="ECO:0000256" key="7">
    <source>
        <dbReference type="SAM" id="SignalP"/>
    </source>
</evidence>
<dbReference type="InterPro" id="IPR052025">
    <property type="entry name" value="Xyloglucanase_GH74"/>
</dbReference>
<evidence type="ECO:0008006" key="10">
    <source>
        <dbReference type="Google" id="ProtNLM"/>
    </source>
</evidence>
<accession>A0A2T5U762</accession>
<keyword evidence="4" id="KW-0326">Glycosidase</keyword>
<keyword evidence="5" id="KW-0624">Polysaccharide degradation</keyword>
<dbReference type="Proteomes" id="UP000244013">
    <property type="component" value="Unassembled WGS sequence"/>
</dbReference>
<keyword evidence="3" id="KW-0119">Carbohydrate metabolism</keyword>
<gene>
    <name evidence="8" type="ORF">C8J25_10349</name>
</gene>
<dbReference type="SUPFAM" id="SSF110296">
    <property type="entry name" value="Oligoxyloglucan reducing end-specific cellobiohydrolase"/>
    <property type="match status" value="2"/>
</dbReference>
<evidence type="ECO:0000256" key="6">
    <source>
        <dbReference type="ARBA" id="ARBA00037986"/>
    </source>
</evidence>
<comment type="similarity">
    <text evidence="6">Belongs to the glycosyl hydrolase 74 family.</text>
</comment>
<evidence type="ECO:0000313" key="9">
    <source>
        <dbReference type="Proteomes" id="UP000244013"/>
    </source>
</evidence>
<dbReference type="CDD" id="cd15482">
    <property type="entry name" value="Sialidase_non-viral"/>
    <property type="match status" value="1"/>
</dbReference>
<dbReference type="PANTHER" id="PTHR43739">
    <property type="entry name" value="XYLOGLUCANASE (EUROFUNG)"/>
    <property type="match status" value="1"/>
</dbReference>
<protein>
    <recommendedName>
        <fullName evidence="10">BNR/Asp-box repeat protein</fullName>
    </recommendedName>
</protein>